<keyword evidence="6" id="KW-0472">Membrane</keyword>
<accession>A0A5R9BY10</accession>
<organism evidence="7 8">
    <name type="scientific">Pediococcus stilesii</name>
    <dbReference type="NCBI Taxonomy" id="331679"/>
    <lineage>
        <taxon>Bacteria</taxon>
        <taxon>Bacillati</taxon>
        <taxon>Bacillota</taxon>
        <taxon>Bacilli</taxon>
        <taxon>Lactobacillales</taxon>
        <taxon>Lactobacillaceae</taxon>
        <taxon>Pediococcus</taxon>
    </lineage>
</organism>
<evidence type="ECO:0000313" key="7">
    <source>
        <dbReference type="EMBL" id="TLQ04930.1"/>
    </source>
</evidence>
<dbReference type="Gene3D" id="3.40.50.11820">
    <property type="match status" value="1"/>
</dbReference>
<evidence type="ECO:0000256" key="5">
    <source>
        <dbReference type="ARBA" id="ARBA00022944"/>
    </source>
</evidence>
<keyword evidence="5" id="KW-0777">Teichoic acid biosynthesis</keyword>
<dbReference type="InterPro" id="IPR051612">
    <property type="entry name" value="Teichoic_Acid_Biosynth"/>
</dbReference>
<dbReference type="GO" id="GO:0047355">
    <property type="term" value="F:CDP-glycerol glycerophosphotransferase activity"/>
    <property type="evidence" value="ECO:0007669"/>
    <property type="project" value="InterPro"/>
</dbReference>
<dbReference type="InterPro" id="IPR043149">
    <property type="entry name" value="TagF_N"/>
</dbReference>
<comment type="subcellular location">
    <subcellularLocation>
        <location evidence="1">Cell membrane</location>
        <topology evidence="1">Peripheral membrane protein</topology>
    </subcellularLocation>
</comment>
<reference evidence="7 8" key="1">
    <citation type="submission" date="2019-05" db="EMBL/GenBank/DDBJ databases">
        <title>The metagenome of a microbial culture collection derived from dairy environment covers the genomic content of the human microbiome.</title>
        <authorList>
            <person name="Roder T."/>
            <person name="Wuthrich D."/>
            <person name="Sattari Z."/>
            <person name="Von Ah U."/>
            <person name="Bar C."/>
            <person name="Ronchi F."/>
            <person name="Macpherson A.J."/>
            <person name="Ganal-Vonarburg S.C."/>
            <person name="Bruggmann R."/>
            <person name="Vergeres G."/>
        </authorList>
    </citation>
    <scope>NUCLEOTIDE SEQUENCE [LARGE SCALE GENOMIC DNA]</scope>
    <source>
        <strain evidence="7 8">FAM 18815</strain>
    </source>
</reference>
<dbReference type="GO" id="GO:0005886">
    <property type="term" value="C:plasma membrane"/>
    <property type="evidence" value="ECO:0007669"/>
    <property type="project" value="UniProtKB-SubCell"/>
</dbReference>
<dbReference type="Proteomes" id="UP000305541">
    <property type="component" value="Unassembled WGS sequence"/>
</dbReference>
<keyword evidence="4 7" id="KW-0808">Transferase</keyword>
<dbReference type="EMBL" id="VBTH01000004">
    <property type="protein sequence ID" value="TLQ04930.1"/>
    <property type="molecule type" value="Genomic_DNA"/>
</dbReference>
<dbReference type="GO" id="GO:0019350">
    <property type="term" value="P:teichoic acid biosynthetic process"/>
    <property type="evidence" value="ECO:0007669"/>
    <property type="project" value="UniProtKB-KW"/>
</dbReference>
<dbReference type="PANTHER" id="PTHR37316:SF3">
    <property type="entry name" value="TEICHOIC ACID GLYCEROL-PHOSPHATE TRANSFERASE"/>
    <property type="match status" value="1"/>
</dbReference>
<dbReference type="SUPFAM" id="SSF53756">
    <property type="entry name" value="UDP-Glycosyltransferase/glycogen phosphorylase"/>
    <property type="match status" value="1"/>
</dbReference>
<comment type="similarity">
    <text evidence="2">Belongs to the CDP-glycerol glycerophosphotransferase family.</text>
</comment>
<evidence type="ECO:0000256" key="6">
    <source>
        <dbReference type="ARBA" id="ARBA00023136"/>
    </source>
</evidence>
<dbReference type="PANTHER" id="PTHR37316">
    <property type="entry name" value="TEICHOIC ACID GLYCEROL-PHOSPHATE PRIMASE"/>
    <property type="match status" value="1"/>
</dbReference>
<evidence type="ECO:0000313" key="8">
    <source>
        <dbReference type="Proteomes" id="UP000305541"/>
    </source>
</evidence>
<gene>
    <name evidence="7" type="ORF">FEZ51_03185</name>
</gene>
<dbReference type="OrthoDB" id="9811865at2"/>
<dbReference type="RefSeq" id="WP_138473987.1">
    <property type="nucleotide sequence ID" value="NZ_VBTH01000004.1"/>
</dbReference>
<dbReference type="InterPro" id="IPR043148">
    <property type="entry name" value="TagF_C"/>
</dbReference>
<evidence type="ECO:0000256" key="2">
    <source>
        <dbReference type="ARBA" id="ARBA00010488"/>
    </source>
</evidence>
<comment type="caution">
    <text evidence="7">The sequence shown here is derived from an EMBL/GenBank/DDBJ whole genome shotgun (WGS) entry which is preliminary data.</text>
</comment>
<evidence type="ECO:0000256" key="1">
    <source>
        <dbReference type="ARBA" id="ARBA00004202"/>
    </source>
</evidence>
<evidence type="ECO:0000256" key="3">
    <source>
        <dbReference type="ARBA" id="ARBA00022475"/>
    </source>
</evidence>
<dbReference type="Gene3D" id="3.40.50.12580">
    <property type="match status" value="1"/>
</dbReference>
<name>A0A5R9BY10_9LACO</name>
<dbReference type="InterPro" id="IPR007554">
    <property type="entry name" value="Glycerophosphate_synth"/>
</dbReference>
<keyword evidence="3" id="KW-1003">Cell membrane</keyword>
<protein>
    <submittedName>
        <fullName evidence="7">CDP-glycerol glycerophosphotransferase family protein</fullName>
    </submittedName>
</protein>
<dbReference type="AlphaFoldDB" id="A0A5R9BY10"/>
<dbReference type="Pfam" id="PF04464">
    <property type="entry name" value="Glyphos_transf"/>
    <property type="match status" value="1"/>
</dbReference>
<sequence>MNSLKKTIKIWIRYGLIGLNSILTLLPTNEKRVLFESFNGKGLTDNPKAIYDQMVNDFPDATGQLFWGVKGQLYGDLTRKYPEAKIVKRWSLKWIWISATAKFWIFNSRMPTWWKKNKRTVYVQTWHGTPLKHLALDMEQVKLPGNSREKYLTEFVKEAQRWDYLIAANQYSETIFKRAFKFQNVFLETGYPRNDVLIQKSTVTDVKNLKRRMVGNPNLRVITYAPTWREDDFISVGHYHFRWHFRLEKIMNALPDDTILLIRPHYLVTDKIDISGFEDRVIIDSESDMNEIYLITDVMITDYSSVMFDFSILKRPMLFFAYDLDYYRDDLRGFYFDYYTELPGPIVQNEDELLEQIRSLVKTDFKEPDPKRFNQFAERFVSWEKGTAAKQVIQKVGYGGIVK</sequence>
<evidence type="ECO:0000256" key="4">
    <source>
        <dbReference type="ARBA" id="ARBA00022679"/>
    </source>
</evidence>
<proteinExistence type="inferred from homology"/>